<evidence type="ECO:0000256" key="1">
    <source>
        <dbReference type="SAM" id="MobiDB-lite"/>
    </source>
</evidence>
<protein>
    <submittedName>
        <fullName evidence="2">Uncharacterized protein</fullName>
    </submittedName>
</protein>
<comment type="caution">
    <text evidence="2">The sequence shown here is derived from an EMBL/GenBank/DDBJ whole genome shotgun (WGS) entry which is preliminary data.</text>
</comment>
<gene>
    <name evidence="2" type="ORF">Tci_923395</name>
</gene>
<name>A0A699X0L0_TANCI</name>
<dbReference type="EMBL" id="BKCJ011770051">
    <property type="protein sequence ID" value="GFD51426.1"/>
    <property type="molecule type" value="Genomic_DNA"/>
</dbReference>
<sequence length="69" mass="6990">SALRPPAGLAAAADELSPTSYPGPRAIPSFFQGGKVTSGLSSMRLEEGGCNGGDEVEAASARSRIIEAR</sequence>
<feature type="non-terminal residue" evidence="2">
    <location>
        <position position="1"/>
    </location>
</feature>
<dbReference type="AlphaFoldDB" id="A0A699X0L0"/>
<organism evidence="2">
    <name type="scientific">Tanacetum cinerariifolium</name>
    <name type="common">Dalmatian daisy</name>
    <name type="synonym">Chrysanthemum cinerariifolium</name>
    <dbReference type="NCBI Taxonomy" id="118510"/>
    <lineage>
        <taxon>Eukaryota</taxon>
        <taxon>Viridiplantae</taxon>
        <taxon>Streptophyta</taxon>
        <taxon>Embryophyta</taxon>
        <taxon>Tracheophyta</taxon>
        <taxon>Spermatophyta</taxon>
        <taxon>Magnoliopsida</taxon>
        <taxon>eudicotyledons</taxon>
        <taxon>Gunneridae</taxon>
        <taxon>Pentapetalae</taxon>
        <taxon>asterids</taxon>
        <taxon>campanulids</taxon>
        <taxon>Asterales</taxon>
        <taxon>Asteraceae</taxon>
        <taxon>Asteroideae</taxon>
        <taxon>Anthemideae</taxon>
        <taxon>Anthemidinae</taxon>
        <taxon>Tanacetum</taxon>
    </lineage>
</organism>
<feature type="compositionally biased region" description="Low complexity" evidence="1">
    <location>
        <begin position="1"/>
        <end position="13"/>
    </location>
</feature>
<feature type="region of interest" description="Disordered" evidence="1">
    <location>
        <begin position="1"/>
        <end position="24"/>
    </location>
</feature>
<accession>A0A699X0L0</accession>
<reference evidence="2" key="1">
    <citation type="journal article" date="2019" name="Sci. Rep.">
        <title>Draft genome of Tanacetum cinerariifolium, the natural source of mosquito coil.</title>
        <authorList>
            <person name="Yamashiro T."/>
            <person name="Shiraishi A."/>
            <person name="Satake H."/>
            <person name="Nakayama K."/>
        </authorList>
    </citation>
    <scope>NUCLEOTIDE SEQUENCE</scope>
</reference>
<evidence type="ECO:0000313" key="2">
    <source>
        <dbReference type="EMBL" id="GFD51426.1"/>
    </source>
</evidence>
<proteinExistence type="predicted"/>